<protein>
    <recommendedName>
        <fullName evidence="2">Large ribosomal subunit protein bL21m</fullName>
    </recommendedName>
</protein>
<dbReference type="GO" id="GO:0005762">
    <property type="term" value="C:mitochondrial large ribosomal subunit"/>
    <property type="evidence" value="ECO:0007669"/>
    <property type="project" value="TreeGrafter"/>
</dbReference>
<evidence type="ECO:0000256" key="2">
    <source>
        <dbReference type="ARBA" id="ARBA00044129"/>
    </source>
</evidence>
<dbReference type="Proteomes" id="UP000190744">
    <property type="component" value="Unassembled WGS sequence"/>
</dbReference>
<organism evidence="4 5">
    <name type="scientific">Penicillium brasilianum</name>
    <dbReference type="NCBI Taxonomy" id="104259"/>
    <lineage>
        <taxon>Eukaryota</taxon>
        <taxon>Fungi</taxon>
        <taxon>Dikarya</taxon>
        <taxon>Ascomycota</taxon>
        <taxon>Pezizomycotina</taxon>
        <taxon>Eurotiomycetes</taxon>
        <taxon>Eurotiomycetidae</taxon>
        <taxon>Eurotiales</taxon>
        <taxon>Aspergillaceae</taxon>
        <taxon>Penicillium</taxon>
    </lineage>
</organism>
<dbReference type="PANTHER" id="PTHR21349">
    <property type="entry name" value="50S RIBOSOMAL PROTEIN L21"/>
    <property type="match status" value="1"/>
</dbReference>
<comment type="similarity">
    <text evidence="1">Belongs to the bacterial ribosomal protein bL21 family.</text>
</comment>
<dbReference type="PANTHER" id="PTHR21349:SF0">
    <property type="entry name" value="LARGE RIBOSOMAL SUBUNIT PROTEIN BL21M"/>
    <property type="match status" value="1"/>
</dbReference>
<feature type="region of interest" description="Disordered" evidence="3">
    <location>
        <begin position="85"/>
        <end position="137"/>
    </location>
</feature>
<evidence type="ECO:0000256" key="3">
    <source>
        <dbReference type="SAM" id="MobiDB-lite"/>
    </source>
</evidence>
<dbReference type="Pfam" id="PF00829">
    <property type="entry name" value="Ribosomal_L21p"/>
    <property type="match status" value="1"/>
</dbReference>
<accession>A0A1S9R8Y7</accession>
<comment type="caution">
    <text evidence="4">The sequence shown here is derived from an EMBL/GenBank/DDBJ whole genome shotgun (WGS) entry which is preliminary data.</text>
</comment>
<reference evidence="5" key="1">
    <citation type="submission" date="2015-09" db="EMBL/GenBank/DDBJ databases">
        <authorList>
            <person name="Fill T.P."/>
            <person name="Baretta J.F."/>
            <person name="de Almeida L.G."/>
            <person name="Rocha M."/>
            <person name="de Souza D.H."/>
            <person name="Malavazi I."/>
            <person name="Cerdeira L.T."/>
            <person name="Hong H."/>
            <person name="Samborskyy M."/>
            <person name="de Vasconcelos A.T."/>
            <person name="Leadlay P."/>
            <person name="Rodrigues-Filho E."/>
        </authorList>
    </citation>
    <scope>NUCLEOTIDE SEQUENCE [LARGE SCALE GENOMIC DNA]</scope>
    <source>
        <strain evidence="5">LaBioMMi 136</strain>
    </source>
</reference>
<feature type="compositionally biased region" description="Polar residues" evidence="3">
    <location>
        <begin position="108"/>
        <end position="134"/>
    </location>
</feature>
<dbReference type="GO" id="GO:0003735">
    <property type="term" value="F:structural constituent of ribosome"/>
    <property type="evidence" value="ECO:0007669"/>
    <property type="project" value="TreeGrafter"/>
</dbReference>
<evidence type="ECO:0000313" key="5">
    <source>
        <dbReference type="Proteomes" id="UP000190744"/>
    </source>
</evidence>
<dbReference type="SUPFAM" id="SSF141091">
    <property type="entry name" value="L21p-like"/>
    <property type="match status" value="1"/>
</dbReference>
<proteinExistence type="inferred from homology"/>
<name>A0A1S9R8Y7_PENBI</name>
<feature type="compositionally biased region" description="Low complexity" evidence="3">
    <location>
        <begin position="85"/>
        <end position="107"/>
    </location>
</feature>
<dbReference type="AlphaFoldDB" id="A0A1S9R8Y7"/>
<sequence length="307" mass="34343">MRPQAQLMIFSSKRRAALASNLTNKEPLISRNSLSATGKGSLKMFSRSVFRSLAADLRLSAPSSILSAAPLRQRACLHQTALLRTQQQETQTQSSSPTPESPLSATLRAQTSQPETQNAPEVQSYDPSSPSSIPHTRADVPIAKQPVAPTFDSPLEVTKSLMSRLPHLAGQSPHYVVAELHARPYLLTEGDHVRLPFLMPKVKTGDILRFNRASALGSRDFTMKGSPHLDERLFECRVRVTGVESEPMRIKEKTKRRQRHIKQARSKHRYTIMRVMEVRVKTPEELLEEGAVVIEENEDTPKIEARS</sequence>
<evidence type="ECO:0000256" key="1">
    <source>
        <dbReference type="ARBA" id="ARBA00008563"/>
    </source>
</evidence>
<dbReference type="EMBL" id="LJBN01000236">
    <property type="protein sequence ID" value="OOQ81856.1"/>
    <property type="molecule type" value="Genomic_DNA"/>
</dbReference>
<gene>
    <name evidence="4" type="ORF">PEBR_41285</name>
</gene>
<evidence type="ECO:0000313" key="4">
    <source>
        <dbReference type="EMBL" id="OOQ81856.1"/>
    </source>
</evidence>
<dbReference type="InterPro" id="IPR028909">
    <property type="entry name" value="bL21-like"/>
</dbReference>
<dbReference type="InterPro" id="IPR036164">
    <property type="entry name" value="bL21-like_sf"/>
</dbReference>